<protein>
    <recommendedName>
        <fullName evidence="2">AAA+ ATPase domain-containing protein</fullName>
    </recommendedName>
</protein>
<dbReference type="PANTHER" id="PTHR46411:SF3">
    <property type="entry name" value="AAA+ ATPASE DOMAIN-CONTAINING PROTEIN"/>
    <property type="match status" value="1"/>
</dbReference>
<dbReference type="Proteomes" id="UP000799766">
    <property type="component" value="Unassembled WGS sequence"/>
</dbReference>
<dbReference type="OrthoDB" id="10042665at2759"/>
<feature type="region of interest" description="Disordered" evidence="1">
    <location>
        <begin position="39"/>
        <end position="60"/>
    </location>
</feature>
<dbReference type="SUPFAM" id="SSF52540">
    <property type="entry name" value="P-loop containing nucleoside triphosphate hydrolases"/>
    <property type="match status" value="1"/>
</dbReference>
<dbReference type="PANTHER" id="PTHR46411">
    <property type="entry name" value="FAMILY ATPASE, PUTATIVE-RELATED"/>
    <property type="match status" value="1"/>
</dbReference>
<dbReference type="GO" id="GO:0016887">
    <property type="term" value="F:ATP hydrolysis activity"/>
    <property type="evidence" value="ECO:0007669"/>
    <property type="project" value="InterPro"/>
</dbReference>
<keyword evidence="4" id="KW-1185">Reference proteome</keyword>
<name>A0A6A6NNH7_9PEZI</name>
<dbReference type="InterPro" id="IPR054289">
    <property type="entry name" value="DUF7025"/>
</dbReference>
<dbReference type="SMART" id="SM00382">
    <property type="entry name" value="AAA"/>
    <property type="match status" value="1"/>
</dbReference>
<dbReference type="Pfam" id="PF22942">
    <property type="entry name" value="DUF7025"/>
    <property type="match status" value="1"/>
</dbReference>
<gene>
    <name evidence="3" type="ORF">BDY21DRAFT_388275</name>
</gene>
<evidence type="ECO:0000313" key="4">
    <source>
        <dbReference type="Proteomes" id="UP000799766"/>
    </source>
</evidence>
<evidence type="ECO:0000259" key="2">
    <source>
        <dbReference type="SMART" id="SM00382"/>
    </source>
</evidence>
<feature type="domain" description="AAA+ ATPase" evidence="2">
    <location>
        <begin position="469"/>
        <end position="594"/>
    </location>
</feature>
<reference evidence="3" key="1">
    <citation type="journal article" date="2020" name="Stud. Mycol.">
        <title>101 Dothideomycetes genomes: a test case for predicting lifestyles and emergence of pathogens.</title>
        <authorList>
            <person name="Haridas S."/>
            <person name="Albert R."/>
            <person name="Binder M."/>
            <person name="Bloem J."/>
            <person name="Labutti K."/>
            <person name="Salamov A."/>
            <person name="Andreopoulos B."/>
            <person name="Baker S."/>
            <person name="Barry K."/>
            <person name="Bills G."/>
            <person name="Bluhm B."/>
            <person name="Cannon C."/>
            <person name="Castanera R."/>
            <person name="Culley D."/>
            <person name="Daum C."/>
            <person name="Ezra D."/>
            <person name="Gonzalez J."/>
            <person name="Henrissat B."/>
            <person name="Kuo A."/>
            <person name="Liang C."/>
            <person name="Lipzen A."/>
            <person name="Lutzoni F."/>
            <person name="Magnuson J."/>
            <person name="Mondo S."/>
            <person name="Nolan M."/>
            <person name="Ohm R."/>
            <person name="Pangilinan J."/>
            <person name="Park H.-J."/>
            <person name="Ramirez L."/>
            <person name="Alfaro M."/>
            <person name="Sun H."/>
            <person name="Tritt A."/>
            <person name="Yoshinaga Y."/>
            <person name="Zwiers L.-H."/>
            <person name="Turgeon B."/>
            <person name="Goodwin S."/>
            <person name="Spatafora J."/>
            <person name="Crous P."/>
            <person name="Grigoriev I."/>
        </authorList>
    </citation>
    <scope>NUCLEOTIDE SEQUENCE</scope>
    <source>
        <strain evidence="3">ATCC 16933</strain>
    </source>
</reference>
<evidence type="ECO:0000313" key="3">
    <source>
        <dbReference type="EMBL" id="KAF2453027.1"/>
    </source>
</evidence>
<dbReference type="EMBL" id="MU001700">
    <property type="protein sequence ID" value="KAF2453027.1"/>
    <property type="molecule type" value="Genomic_DNA"/>
</dbReference>
<dbReference type="Pfam" id="PF00004">
    <property type="entry name" value="AAA"/>
    <property type="match status" value="1"/>
</dbReference>
<dbReference type="Gene3D" id="3.40.50.300">
    <property type="entry name" value="P-loop containing nucleotide triphosphate hydrolases"/>
    <property type="match status" value="1"/>
</dbReference>
<sequence length="688" mass="77637">MAHATVVPGYCHSPPDIIHLAKLFQDMIAAIDSLGKKNASKNIHSTGASPTKDGSDSKGAEVDHIRVRASKLEYKQVDERQKAGGYRVSDSSLTAEVSELGEYVFVVRRRTDYKTQEMTCYIDIKSIQLRNVLKVVLENVRGICVKENQPSVEQNILFNFVPELRSHRLSLETSSNETQRKHLDLLLEHLDTDTAITREKFDKLVQDGDITYNILWALFTPNSEVFARCPGTEQPRCVRVNYGACRTDWIKGKIFKIECRYYDFDGFTFGEAKLELKIDEFQGTKPISQLEAFPLRFHDHPAKIRARLIECGRTFASLAVSHHREYSGVAFDKNEQDKIRKVQVNGRIILDAVAFKRMNPNYQRSKLASQLHVGENSSPTPTTNRTDPSRLHEDKLLICHVTVPGFSLRCKRWLEFAVADVRDIKWELTAIGHLTIPPKRKKIVTSLVGAHLAPKSDKAFDDVVAGKGKGINILLRGPPGVGKTLTAEIIAEHFRKPLYAVSAGELGNDSSVLETQLSKIFDTAIYWKAIVLIDEADVYVERRRIGEVQRNSIVSVFLRILEYHGGILFLTTNRVTEIDEAFATRIHMPLRYGPLSQRARRKVWVNCLEKARSTAKVAGFPQENLDELSRKELNGREIKNIVSTTQAIALDDKEKLSMSHLETVMSANAEFQSDFNGAGQTENLNSYT</sequence>
<dbReference type="GO" id="GO:0005524">
    <property type="term" value="F:ATP binding"/>
    <property type="evidence" value="ECO:0007669"/>
    <property type="project" value="InterPro"/>
</dbReference>
<dbReference type="CDD" id="cd19481">
    <property type="entry name" value="RecA-like_protease"/>
    <property type="match status" value="1"/>
</dbReference>
<organism evidence="3 4">
    <name type="scientific">Lineolata rhizophorae</name>
    <dbReference type="NCBI Taxonomy" id="578093"/>
    <lineage>
        <taxon>Eukaryota</taxon>
        <taxon>Fungi</taxon>
        <taxon>Dikarya</taxon>
        <taxon>Ascomycota</taxon>
        <taxon>Pezizomycotina</taxon>
        <taxon>Dothideomycetes</taxon>
        <taxon>Dothideomycetes incertae sedis</taxon>
        <taxon>Lineolatales</taxon>
        <taxon>Lineolataceae</taxon>
        <taxon>Lineolata</taxon>
    </lineage>
</organism>
<feature type="compositionally biased region" description="Polar residues" evidence="1">
    <location>
        <begin position="40"/>
        <end position="49"/>
    </location>
</feature>
<dbReference type="AlphaFoldDB" id="A0A6A6NNH7"/>
<feature type="compositionally biased region" description="Polar residues" evidence="1">
    <location>
        <begin position="375"/>
        <end position="386"/>
    </location>
</feature>
<evidence type="ECO:0000256" key="1">
    <source>
        <dbReference type="SAM" id="MobiDB-lite"/>
    </source>
</evidence>
<proteinExistence type="predicted"/>
<dbReference type="InterPro" id="IPR003959">
    <property type="entry name" value="ATPase_AAA_core"/>
</dbReference>
<accession>A0A6A6NNH7</accession>
<feature type="region of interest" description="Disordered" evidence="1">
    <location>
        <begin position="369"/>
        <end position="389"/>
    </location>
</feature>
<dbReference type="InterPro" id="IPR003593">
    <property type="entry name" value="AAA+_ATPase"/>
</dbReference>
<dbReference type="InterPro" id="IPR027417">
    <property type="entry name" value="P-loop_NTPase"/>
</dbReference>